<dbReference type="Gene3D" id="3.10.430.110">
    <property type="match status" value="6"/>
</dbReference>
<dbReference type="InterPro" id="IPR041277">
    <property type="entry name" value="MBG_Lactobacillales"/>
</dbReference>
<dbReference type="OrthoDB" id="2264979at2"/>
<dbReference type="NCBIfam" id="TIGR01167">
    <property type="entry name" value="LPXTG_anchor"/>
    <property type="match status" value="1"/>
</dbReference>
<dbReference type="InterPro" id="IPR041286">
    <property type="entry name" value="MBG_2"/>
</dbReference>
<keyword evidence="5" id="KW-0572">Peptidoglycan-anchor</keyword>
<feature type="compositionally biased region" description="Low complexity" evidence="6">
    <location>
        <begin position="1318"/>
        <end position="1336"/>
    </location>
</feature>
<dbReference type="Pfam" id="PF06458">
    <property type="entry name" value="MucBP"/>
    <property type="match status" value="2"/>
</dbReference>
<dbReference type="STRING" id="348151.IV55_GL001674"/>
<feature type="domain" description="Gram-positive cocci surface proteins LPxTG" evidence="7">
    <location>
        <begin position="1371"/>
        <end position="1409"/>
    </location>
</feature>
<feature type="compositionally biased region" description="Pro residues" evidence="6">
    <location>
        <begin position="1304"/>
        <end position="1317"/>
    </location>
</feature>
<protein>
    <submittedName>
        <fullName evidence="8">LPXTG-motif protein cell wall anchor domain protein</fullName>
    </submittedName>
</protein>
<dbReference type="Pfam" id="PF17883">
    <property type="entry name" value="MBG"/>
    <property type="match status" value="6"/>
</dbReference>
<keyword evidence="3" id="KW-0732">Signal</keyword>
<feature type="region of interest" description="Disordered" evidence="6">
    <location>
        <begin position="40"/>
        <end position="70"/>
    </location>
</feature>
<organism evidence="8 9">
    <name type="scientific">Furfurilactobacillus siliginis</name>
    <dbReference type="NCBI Taxonomy" id="348151"/>
    <lineage>
        <taxon>Bacteria</taxon>
        <taxon>Bacillati</taxon>
        <taxon>Bacillota</taxon>
        <taxon>Bacilli</taxon>
        <taxon>Lactobacillales</taxon>
        <taxon>Lactobacillaceae</taxon>
        <taxon>Furfurilactobacillus</taxon>
    </lineage>
</organism>
<feature type="compositionally biased region" description="Polar residues" evidence="6">
    <location>
        <begin position="524"/>
        <end position="533"/>
    </location>
</feature>
<reference evidence="8 9" key="1">
    <citation type="journal article" date="2015" name="Genome Announc.">
        <title>Expanding the biotechnology potential of lactobacilli through comparative genomics of 213 strains and associated genera.</title>
        <authorList>
            <person name="Sun Z."/>
            <person name="Harris H.M."/>
            <person name="McCann A."/>
            <person name="Guo C."/>
            <person name="Argimon S."/>
            <person name="Zhang W."/>
            <person name="Yang X."/>
            <person name="Jeffery I.B."/>
            <person name="Cooney J.C."/>
            <person name="Kagawa T.F."/>
            <person name="Liu W."/>
            <person name="Song Y."/>
            <person name="Salvetti E."/>
            <person name="Wrobel A."/>
            <person name="Rasinkangas P."/>
            <person name="Parkhill J."/>
            <person name="Rea M.C."/>
            <person name="O'Sullivan O."/>
            <person name="Ritari J."/>
            <person name="Douillard F.P."/>
            <person name="Paul Ross R."/>
            <person name="Yang R."/>
            <person name="Briner A.E."/>
            <person name="Felis G.E."/>
            <person name="de Vos W.M."/>
            <person name="Barrangou R."/>
            <person name="Klaenhammer T.R."/>
            <person name="Caufield P.W."/>
            <person name="Cui Y."/>
            <person name="Zhang H."/>
            <person name="O'Toole P.W."/>
        </authorList>
    </citation>
    <scope>NUCLEOTIDE SEQUENCE [LARGE SCALE GENOMIC DNA]</scope>
    <source>
        <strain evidence="8 9">DSM 22696</strain>
    </source>
</reference>
<feature type="region of interest" description="Disordered" evidence="6">
    <location>
        <begin position="1303"/>
        <end position="1352"/>
    </location>
</feature>
<evidence type="ECO:0000259" key="7">
    <source>
        <dbReference type="PROSITE" id="PS50847"/>
    </source>
</evidence>
<evidence type="ECO:0000256" key="3">
    <source>
        <dbReference type="ARBA" id="ARBA00022729"/>
    </source>
</evidence>
<dbReference type="EMBL" id="JQCB01000006">
    <property type="protein sequence ID" value="KRN96000.1"/>
    <property type="molecule type" value="Genomic_DNA"/>
</dbReference>
<evidence type="ECO:0000256" key="4">
    <source>
        <dbReference type="ARBA" id="ARBA00022737"/>
    </source>
</evidence>
<evidence type="ECO:0000256" key="1">
    <source>
        <dbReference type="ARBA" id="ARBA00022512"/>
    </source>
</evidence>
<keyword evidence="2" id="KW-0964">Secreted</keyword>
<comment type="caution">
    <text evidence="8">The sequence shown here is derived from an EMBL/GenBank/DDBJ whole genome shotgun (WGS) entry which is preliminary data.</text>
</comment>
<dbReference type="Proteomes" id="UP000051139">
    <property type="component" value="Unassembled WGS sequence"/>
</dbReference>
<name>A0A0R2L3J4_9LACO</name>
<evidence type="ECO:0000313" key="9">
    <source>
        <dbReference type="Proteomes" id="UP000051139"/>
    </source>
</evidence>
<evidence type="ECO:0000256" key="2">
    <source>
        <dbReference type="ARBA" id="ARBA00022525"/>
    </source>
</evidence>
<feature type="region of interest" description="Disordered" evidence="6">
    <location>
        <begin position="502"/>
        <end position="533"/>
    </location>
</feature>
<dbReference type="PATRIC" id="fig|348151.3.peg.1725"/>
<proteinExistence type="predicted"/>
<evidence type="ECO:0000256" key="6">
    <source>
        <dbReference type="SAM" id="MobiDB-lite"/>
    </source>
</evidence>
<dbReference type="Pfam" id="PF00746">
    <property type="entry name" value="Gram_pos_anchor"/>
    <property type="match status" value="1"/>
</dbReference>
<dbReference type="InterPro" id="IPR019931">
    <property type="entry name" value="LPXTG_anchor"/>
</dbReference>
<sequence>MNYTLTDISKDVNVKEYTIDVTPTANANGNYTITPVSGKLTITPKPLDPATPNTPDNPAKPDNPSDNDPLSTSLVIKGATKVYNGDASTDPTTYTVVGPTGYTDFVVPALTADDFDLSGINSQNVGKYVVKLSAAGITKIQNANTNYSFTAADIQSGLFVITPAPITITAPTVSKDYDGKPYGTITGTVSGKPAKGVAVSYTLTDISQIVKAGHYDINVTNGTNPNYTVTLAKGSLTINPVAATFKLTGTDDKTYDGQTVNVNDVKSHYTVTLSNGDKYTLQDGDLAFNTAVTDVDNYTVVLTQAGKDHVKAADANYVFTDDGSDATYIVNKRDVTITAQDNGKTFGTTDPSLSGTVELFNEGNNSGLVKGDTLTYTVDRVTGENVGRYAINVNPDTNKNYNVKVVPANFTITPAKATYKLDGDAHKVYDGKSTDINTVTGSYTITLNNGKSYTAVDGDLAFDKDAKNVGDYTVKLTDAGIVHVKAVDSNYDYSEATGKATYEITPKPLDPATPNEPGKPANPGNPSDNNPLNTSIVIKGATKVYDGDKTTDPTTYTVVGPTDYKGFVVPTLTAGDFDLTGINSQNVGNYTVKLSAAGIKKIQDANKNYSFDASDIQSGLFVITPAPITITAPTATKVYDGKPFSGLTGTITGQPAKGDTVTYTFTNADNANVGEYAIGVTSTQNANYTITTVPGKLTITPAEATYKLIGNTEKTYDGQATNVNDVKGHYTVTLSNGNTYQVTDGDLTFSFGNEVKNAGHYVVSLTTAAKDRIAKSDANYTFTDAGEDASYTINKRPATITAASNSKVAGTSDPVLTATTEGFVNGDMVHYNVDRAPGEEVGTYLIEVNNVGQNDNYDITAKTGVFTITATVPKEATFKLTGTDSKTYDGKVVNANDVKAAYRVTLSNGNTYTLQNGDLIFNQDVKNVGHYTVKLTQAAINKITADANYTFTDEGSTATYDVNKKLVKIIVNDNHKVQGTTDPDLTASVAGVVPGDSLDYTVSRKPGEAVGKYAITATYTDNDNYTVEVTDGTFEITPTPIHAGAVNVHYIVAGTGKELRPMIRLEGEVGTDYTVDQMNFKGYTLKEIVGGKTGEFSNETGNVILRYTVDYTAVPVTPDGKHIPNVPPVTGTGIPGEPIEMPNIPGYNRIEVPKVPNDPGEVTVVYVPIEGTVIVHYRIDGTDGKTIHPDQRLTGRINTDFNVDQLNIPGYTFSRSDKLLTGSFVENQVNEITLYYTVNYTVVPKTPDGHTIPNVPTIPGTGIPGEPITNIPDIPGYRRVTTVVPNVPGEPGQVTVVYVKIPNEPQPPVVPGKPETPTPGTETPGHETPTPGTNTPAPHVPGAQTPTPVPGQPGKAYVPATGQRGKTAKELPHTGEEDQSVTAGIGLTLMASLLGLIGFKRRKKHDEEN</sequence>
<evidence type="ECO:0000313" key="8">
    <source>
        <dbReference type="EMBL" id="KRN96000.1"/>
    </source>
</evidence>
<gene>
    <name evidence="8" type="ORF">IV55_GL001674</name>
</gene>
<keyword evidence="1" id="KW-0134">Cell wall</keyword>
<dbReference type="Pfam" id="PF18676">
    <property type="entry name" value="MBG_2"/>
    <property type="match status" value="4"/>
</dbReference>
<keyword evidence="9" id="KW-1185">Reference proteome</keyword>
<dbReference type="Gene3D" id="3.10.20.320">
    <property type="entry name" value="Putative peptidoglycan bound protein (lpxtg motif)"/>
    <property type="match status" value="2"/>
</dbReference>
<evidence type="ECO:0000256" key="5">
    <source>
        <dbReference type="ARBA" id="ARBA00023088"/>
    </source>
</evidence>
<dbReference type="PROSITE" id="PS50847">
    <property type="entry name" value="GRAM_POS_ANCHORING"/>
    <property type="match status" value="1"/>
</dbReference>
<dbReference type="InterPro" id="IPR009459">
    <property type="entry name" value="MucBP_dom"/>
</dbReference>
<keyword evidence="4" id="KW-0677">Repeat</keyword>
<accession>A0A0R2L3J4</accession>